<dbReference type="Proteomes" id="UP000596660">
    <property type="component" value="Unplaced"/>
</dbReference>
<protein>
    <submittedName>
        <fullName evidence="1">Uncharacterized protein</fullName>
    </submittedName>
</protein>
<dbReference type="AlphaFoldDB" id="A0A803KS77"/>
<reference evidence="1" key="2">
    <citation type="submission" date="2021-03" db="UniProtKB">
        <authorList>
            <consortium name="EnsemblPlants"/>
        </authorList>
    </citation>
    <scope>IDENTIFICATION</scope>
</reference>
<proteinExistence type="predicted"/>
<name>A0A803KS77_CHEQI</name>
<sequence>MKRNREMRLSSFLKNPKKEEQQLVPENYGSLEEIKGFLGISNVEAKIEEQEDQIVVNNYEEHDYFGWDFLSSSWESEELLFPNDQEIKNESFNNYSVNSINDDVNSHVKSEGFSSEDCGSVYGFWDENVMEDKKASLNLNLNYDEVLEAWSNRGSLRAHHDHHHPSLSVSKDHYVSVVVSPHLTGRVFGFWSWFVGLRGWVTAVVRGVAWLGFGLGGSWGWRGFGFGFVEVWV</sequence>
<dbReference type="Gramene" id="AUR62001884-RA">
    <property type="protein sequence ID" value="AUR62001884-RA:cds"/>
    <property type="gene ID" value="AUR62001884"/>
</dbReference>
<organism evidence="1 2">
    <name type="scientific">Chenopodium quinoa</name>
    <name type="common">Quinoa</name>
    <dbReference type="NCBI Taxonomy" id="63459"/>
    <lineage>
        <taxon>Eukaryota</taxon>
        <taxon>Viridiplantae</taxon>
        <taxon>Streptophyta</taxon>
        <taxon>Embryophyta</taxon>
        <taxon>Tracheophyta</taxon>
        <taxon>Spermatophyta</taxon>
        <taxon>Magnoliopsida</taxon>
        <taxon>eudicotyledons</taxon>
        <taxon>Gunneridae</taxon>
        <taxon>Pentapetalae</taxon>
        <taxon>Caryophyllales</taxon>
        <taxon>Chenopodiaceae</taxon>
        <taxon>Chenopodioideae</taxon>
        <taxon>Atripliceae</taxon>
        <taxon>Chenopodium</taxon>
    </lineage>
</organism>
<dbReference type="OMA" id="EHEIFGW"/>
<evidence type="ECO:0000313" key="1">
    <source>
        <dbReference type="EnsemblPlants" id="AUR62001884-RA:cds"/>
    </source>
</evidence>
<evidence type="ECO:0000313" key="2">
    <source>
        <dbReference type="Proteomes" id="UP000596660"/>
    </source>
</evidence>
<keyword evidence="2" id="KW-1185">Reference proteome</keyword>
<dbReference type="EnsemblPlants" id="AUR62001884-RA">
    <property type="protein sequence ID" value="AUR62001884-RA:cds"/>
    <property type="gene ID" value="AUR62001884"/>
</dbReference>
<accession>A0A803KS77</accession>
<reference evidence="1" key="1">
    <citation type="journal article" date="2017" name="Nature">
        <title>The genome of Chenopodium quinoa.</title>
        <authorList>
            <person name="Jarvis D.E."/>
            <person name="Ho Y.S."/>
            <person name="Lightfoot D.J."/>
            <person name="Schmoeckel S.M."/>
            <person name="Li B."/>
            <person name="Borm T.J.A."/>
            <person name="Ohyanagi H."/>
            <person name="Mineta K."/>
            <person name="Michell C.T."/>
            <person name="Saber N."/>
            <person name="Kharbatia N.M."/>
            <person name="Rupper R.R."/>
            <person name="Sharp A.R."/>
            <person name="Dally N."/>
            <person name="Boughton B.A."/>
            <person name="Woo Y.H."/>
            <person name="Gao G."/>
            <person name="Schijlen E.G.W.M."/>
            <person name="Guo X."/>
            <person name="Momin A.A."/>
            <person name="Negrao S."/>
            <person name="Al-Babili S."/>
            <person name="Gehring C."/>
            <person name="Roessner U."/>
            <person name="Jung C."/>
            <person name="Murphy K."/>
            <person name="Arold S.T."/>
            <person name="Gojobori T."/>
            <person name="van der Linden C.G."/>
            <person name="van Loo E.N."/>
            <person name="Jellen E.N."/>
            <person name="Maughan P.J."/>
            <person name="Tester M."/>
        </authorList>
    </citation>
    <scope>NUCLEOTIDE SEQUENCE [LARGE SCALE GENOMIC DNA]</scope>
    <source>
        <strain evidence="1">cv. PI 614886</strain>
    </source>
</reference>